<sequence>MQQLRKLLLCQLIKFLDQPLKQQKPKMFEQGLKDDKAKVKSKQGFNASVKRKNQISPIAR</sequence>
<evidence type="ECO:0000256" key="1">
    <source>
        <dbReference type="SAM" id="MobiDB-lite"/>
    </source>
</evidence>
<dbReference type="Proteomes" id="UP000234881">
    <property type="component" value="Unassembled WGS sequence"/>
</dbReference>
<evidence type="ECO:0000313" key="3">
    <source>
        <dbReference type="EMBL" id="PLW78886.1"/>
    </source>
</evidence>
<keyword evidence="4" id="KW-1185">Reference proteome</keyword>
<evidence type="ECO:0000313" key="4">
    <source>
        <dbReference type="Proteomes" id="UP000234881"/>
    </source>
</evidence>
<dbReference type="EMBL" id="PKUQ01000050">
    <property type="protein sequence ID" value="PLW75479.1"/>
    <property type="molecule type" value="Genomic_DNA"/>
</dbReference>
<evidence type="ECO:0000313" key="2">
    <source>
        <dbReference type="EMBL" id="PLW75479.1"/>
    </source>
</evidence>
<reference evidence="3 4" key="1">
    <citation type="submission" date="2018-01" db="EMBL/GenBank/DDBJ databases">
        <title>The draft genome sequence of Cohaesibacter sp. H1304.</title>
        <authorList>
            <person name="Wang N.-N."/>
            <person name="Du Z.-J."/>
        </authorList>
    </citation>
    <scope>NUCLEOTIDE SEQUENCE [LARGE SCALE GENOMIC DNA]</scope>
    <source>
        <strain evidence="3 4">H1304</strain>
    </source>
</reference>
<protein>
    <submittedName>
        <fullName evidence="3">Uncharacterized protein</fullName>
    </submittedName>
</protein>
<name>A0A2N5XWJ7_9HYPH</name>
<feature type="region of interest" description="Disordered" evidence="1">
    <location>
        <begin position="39"/>
        <end position="60"/>
    </location>
</feature>
<gene>
    <name evidence="3" type="ORF">C0081_01195</name>
    <name evidence="2" type="ORF">C0081_19235</name>
</gene>
<organism evidence="3 4">
    <name type="scientific">Cohaesibacter celericrescens</name>
    <dbReference type="NCBI Taxonomy" id="2067669"/>
    <lineage>
        <taxon>Bacteria</taxon>
        <taxon>Pseudomonadati</taxon>
        <taxon>Pseudomonadota</taxon>
        <taxon>Alphaproteobacteria</taxon>
        <taxon>Hyphomicrobiales</taxon>
        <taxon>Cohaesibacteraceae</taxon>
    </lineage>
</organism>
<comment type="caution">
    <text evidence="3">The sequence shown here is derived from an EMBL/GenBank/DDBJ whole genome shotgun (WGS) entry which is preliminary data.</text>
</comment>
<proteinExistence type="predicted"/>
<dbReference type="EMBL" id="PKUQ01000001">
    <property type="protein sequence ID" value="PLW78886.1"/>
    <property type="molecule type" value="Genomic_DNA"/>
</dbReference>
<accession>A0A2N5XWJ7</accession>
<dbReference type="AlphaFoldDB" id="A0A2N5XWJ7"/>